<evidence type="ECO:0000256" key="3">
    <source>
        <dbReference type="SAM" id="MobiDB-lite"/>
    </source>
</evidence>
<dbReference type="Pfam" id="PF01255">
    <property type="entry name" value="Prenyltransf"/>
    <property type="match status" value="1"/>
</dbReference>
<reference evidence="4 5" key="1">
    <citation type="journal article" date="2021" name="Sci. Rep.">
        <title>Genome sequencing of the multicellular alga Astrephomene provides insights into convergent evolution of germ-soma differentiation.</title>
        <authorList>
            <person name="Yamashita S."/>
            <person name="Yamamoto K."/>
            <person name="Matsuzaki R."/>
            <person name="Suzuki S."/>
            <person name="Yamaguchi H."/>
            <person name="Hirooka S."/>
            <person name="Minakuchi Y."/>
            <person name="Miyagishima S."/>
            <person name="Kawachi M."/>
            <person name="Toyoda A."/>
            <person name="Nozaki H."/>
        </authorList>
    </citation>
    <scope>NUCLEOTIDE SEQUENCE [LARGE SCALE GENOMIC DNA]</scope>
    <source>
        <strain evidence="4 5">NIES-4017</strain>
    </source>
</reference>
<feature type="non-terminal residue" evidence="4">
    <location>
        <position position="1"/>
    </location>
</feature>
<dbReference type="InterPro" id="IPR036424">
    <property type="entry name" value="UPP_synth-like_sf"/>
</dbReference>
<protein>
    <recommendedName>
        <fullName evidence="6">Alkyl transferase</fullName>
    </recommendedName>
</protein>
<accession>A0AAD3DW64</accession>
<organism evidence="4 5">
    <name type="scientific">Astrephomene gubernaculifera</name>
    <dbReference type="NCBI Taxonomy" id="47775"/>
    <lineage>
        <taxon>Eukaryota</taxon>
        <taxon>Viridiplantae</taxon>
        <taxon>Chlorophyta</taxon>
        <taxon>core chlorophytes</taxon>
        <taxon>Chlorophyceae</taxon>
        <taxon>CS clade</taxon>
        <taxon>Chlamydomonadales</taxon>
        <taxon>Astrephomenaceae</taxon>
        <taxon>Astrephomene</taxon>
    </lineage>
</organism>
<keyword evidence="2" id="KW-0808">Transferase</keyword>
<dbReference type="GO" id="GO:0005783">
    <property type="term" value="C:endoplasmic reticulum"/>
    <property type="evidence" value="ECO:0007669"/>
    <property type="project" value="TreeGrafter"/>
</dbReference>
<evidence type="ECO:0008006" key="6">
    <source>
        <dbReference type="Google" id="ProtNLM"/>
    </source>
</evidence>
<evidence type="ECO:0000256" key="2">
    <source>
        <dbReference type="ARBA" id="ARBA00022679"/>
    </source>
</evidence>
<evidence type="ECO:0000313" key="5">
    <source>
        <dbReference type="Proteomes" id="UP001054857"/>
    </source>
</evidence>
<comment type="caution">
    <text evidence="4">The sequence shown here is derived from an EMBL/GenBank/DDBJ whole genome shotgun (WGS) entry which is preliminary data.</text>
</comment>
<keyword evidence="5" id="KW-1185">Reference proteome</keyword>
<dbReference type="SUPFAM" id="SSF64005">
    <property type="entry name" value="Undecaprenyl diphosphate synthase"/>
    <property type="match status" value="1"/>
</dbReference>
<dbReference type="PANTHER" id="PTHR10291:SF43">
    <property type="entry name" value="DEHYDRODOLICHYL DIPHOSPHATE SYNTHASE COMPLEX SUBUNIT DHDDS"/>
    <property type="match status" value="1"/>
</dbReference>
<proteinExistence type="inferred from homology"/>
<dbReference type="EMBL" id="BMAR01000019">
    <property type="protein sequence ID" value="GFR47787.1"/>
    <property type="molecule type" value="Genomic_DNA"/>
</dbReference>
<feature type="region of interest" description="Disordered" evidence="3">
    <location>
        <begin position="39"/>
        <end position="64"/>
    </location>
</feature>
<name>A0AAD3DW64_9CHLO</name>
<dbReference type="GO" id="GO:0016094">
    <property type="term" value="P:polyprenol biosynthetic process"/>
    <property type="evidence" value="ECO:0007669"/>
    <property type="project" value="TreeGrafter"/>
</dbReference>
<sequence>QTTMQGIPTIRAFSAQRPICSGSRCSPCAVLQSNHAARSVTEQQMKSRLESSSQASSSKPTEAGAVPKHVACIMDGNFRWATRIRGIGDWRQGHMEGINALRRVIKYCQEDGVKALTVYGFSWENWGRGPEEVRFLLGLLEG</sequence>
<dbReference type="Proteomes" id="UP001054857">
    <property type="component" value="Unassembled WGS sequence"/>
</dbReference>
<dbReference type="InterPro" id="IPR001441">
    <property type="entry name" value="UPP_synth-like"/>
</dbReference>
<dbReference type="GO" id="GO:0045547">
    <property type="term" value="F:ditrans,polycis-polyprenyl diphosphate synthase [(2E,6E)-farnesyl diphosphate specific] activity"/>
    <property type="evidence" value="ECO:0007669"/>
    <property type="project" value="TreeGrafter"/>
</dbReference>
<dbReference type="AlphaFoldDB" id="A0AAD3DW64"/>
<gene>
    <name evidence="4" type="ORF">Agub_g9556</name>
</gene>
<dbReference type="Gene3D" id="3.40.1180.10">
    <property type="entry name" value="Decaprenyl diphosphate synthase-like"/>
    <property type="match status" value="1"/>
</dbReference>
<dbReference type="PANTHER" id="PTHR10291">
    <property type="entry name" value="DEHYDRODOLICHYL DIPHOSPHATE SYNTHASE FAMILY MEMBER"/>
    <property type="match status" value="1"/>
</dbReference>
<feature type="non-terminal residue" evidence="4">
    <location>
        <position position="142"/>
    </location>
</feature>
<evidence type="ECO:0000256" key="1">
    <source>
        <dbReference type="ARBA" id="ARBA00005432"/>
    </source>
</evidence>
<evidence type="ECO:0000313" key="4">
    <source>
        <dbReference type="EMBL" id="GFR47787.1"/>
    </source>
</evidence>
<comment type="similarity">
    <text evidence="1">Belongs to the UPP synthase family.</text>
</comment>